<evidence type="ECO:0000313" key="2">
    <source>
        <dbReference type="Proteomes" id="UP001164929"/>
    </source>
</evidence>
<keyword evidence="2" id="KW-1185">Reference proteome</keyword>
<comment type="caution">
    <text evidence="1">The sequence shown here is derived from an EMBL/GenBank/DDBJ whole genome shotgun (WGS) entry which is preliminary data.</text>
</comment>
<protein>
    <submittedName>
        <fullName evidence="1">Uncharacterized protein</fullName>
    </submittedName>
</protein>
<gene>
    <name evidence="1" type="ORF">NC653_031468</name>
</gene>
<dbReference type="AlphaFoldDB" id="A0AAD6LYJ5"/>
<dbReference type="Proteomes" id="UP001164929">
    <property type="component" value="Chromosome 13"/>
</dbReference>
<name>A0AAD6LYJ5_9ROSI</name>
<dbReference type="EMBL" id="JAQIZT010000013">
    <property type="protein sequence ID" value="KAJ6975645.1"/>
    <property type="molecule type" value="Genomic_DNA"/>
</dbReference>
<organism evidence="1 2">
    <name type="scientific">Populus alba x Populus x berolinensis</name>
    <dbReference type="NCBI Taxonomy" id="444605"/>
    <lineage>
        <taxon>Eukaryota</taxon>
        <taxon>Viridiplantae</taxon>
        <taxon>Streptophyta</taxon>
        <taxon>Embryophyta</taxon>
        <taxon>Tracheophyta</taxon>
        <taxon>Spermatophyta</taxon>
        <taxon>Magnoliopsida</taxon>
        <taxon>eudicotyledons</taxon>
        <taxon>Gunneridae</taxon>
        <taxon>Pentapetalae</taxon>
        <taxon>rosids</taxon>
        <taxon>fabids</taxon>
        <taxon>Malpighiales</taxon>
        <taxon>Salicaceae</taxon>
        <taxon>Saliceae</taxon>
        <taxon>Populus</taxon>
    </lineage>
</organism>
<proteinExistence type="predicted"/>
<reference evidence="1" key="1">
    <citation type="journal article" date="2023" name="Mol. Ecol. Resour.">
        <title>Chromosome-level genome assembly of a triploid poplar Populus alba 'Berolinensis'.</title>
        <authorList>
            <person name="Chen S."/>
            <person name="Yu Y."/>
            <person name="Wang X."/>
            <person name="Wang S."/>
            <person name="Zhang T."/>
            <person name="Zhou Y."/>
            <person name="He R."/>
            <person name="Meng N."/>
            <person name="Wang Y."/>
            <person name="Liu W."/>
            <person name="Liu Z."/>
            <person name="Liu J."/>
            <person name="Guo Q."/>
            <person name="Huang H."/>
            <person name="Sederoff R.R."/>
            <person name="Wang G."/>
            <person name="Qu G."/>
            <person name="Chen S."/>
        </authorList>
    </citation>
    <scope>NUCLEOTIDE SEQUENCE</scope>
    <source>
        <strain evidence="1">SC-2020</strain>
    </source>
</reference>
<accession>A0AAD6LYJ5</accession>
<evidence type="ECO:0000313" key="1">
    <source>
        <dbReference type="EMBL" id="KAJ6975645.1"/>
    </source>
</evidence>
<sequence>MIAMHALSLACGDYYLGDFAWRLITSFQL</sequence>